<evidence type="ECO:0008006" key="3">
    <source>
        <dbReference type="Google" id="ProtNLM"/>
    </source>
</evidence>
<keyword evidence="2" id="KW-1185">Reference proteome</keyword>
<organism evidence="1 2">
    <name type="scientific">Herbinix luporum</name>
    <dbReference type="NCBI Taxonomy" id="1679721"/>
    <lineage>
        <taxon>Bacteria</taxon>
        <taxon>Bacillati</taxon>
        <taxon>Bacillota</taxon>
        <taxon>Clostridia</taxon>
        <taxon>Lachnospirales</taxon>
        <taxon>Lachnospiraceae</taxon>
        <taxon>Herbinix</taxon>
    </lineage>
</organism>
<evidence type="ECO:0000313" key="2">
    <source>
        <dbReference type="Proteomes" id="UP000196053"/>
    </source>
</evidence>
<accession>A0A0K8J2X0</accession>
<gene>
    <name evidence="1" type="ORF">SD1D_0145</name>
</gene>
<sequence>MKNYDDIINLPHHESTKYPRMPIIDRAAQFSPFAALTGYEEAIKETERPVDERIQLSEDAIVKLDEQLQLVAGKADKQPPVEITYFVPDERKTGGKYVTVRGNIKKIDQLKKIIVLQGEKIIPINEIIDIIIIE</sequence>
<protein>
    <recommendedName>
        <fullName evidence="3">YolD-like family protein</fullName>
    </recommendedName>
</protein>
<dbReference type="AlphaFoldDB" id="A0A0K8J2X0"/>
<reference evidence="2" key="1">
    <citation type="submission" date="2015-09" db="EMBL/GenBank/DDBJ databases">
        <authorList>
            <person name="Wibberg D."/>
        </authorList>
    </citation>
    <scope>NUCLEOTIDE SEQUENCE [LARGE SCALE GENOMIC DNA]</scope>
    <source>
        <strain evidence="2">SD1D</strain>
    </source>
</reference>
<name>A0A0K8J2X0_9FIRM</name>
<evidence type="ECO:0000313" key="1">
    <source>
        <dbReference type="EMBL" id="CUH91699.1"/>
    </source>
</evidence>
<proteinExistence type="predicted"/>
<dbReference type="Proteomes" id="UP000196053">
    <property type="component" value="Chromosome I"/>
</dbReference>
<dbReference type="EMBL" id="LN879430">
    <property type="protein sequence ID" value="CUH91699.1"/>
    <property type="molecule type" value="Genomic_DNA"/>
</dbReference>
<dbReference type="KEGG" id="hsd:SD1D_0145"/>
<dbReference type="OrthoDB" id="361760at2"/>
<dbReference type="RefSeq" id="WP_058257149.1">
    <property type="nucleotide sequence ID" value="NZ_LN879430.1"/>
</dbReference>